<evidence type="ECO:0000313" key="4">
    <source>
        <dbReference type="Proteomes" id="UP000198870"/>
    </source>
</evidence>
<dbReference type="OrthoDB" id="5422452at2"/>
<feature type="signal peptide" evidence="2">
    <location>
        <begin position="1"/>
        <end position="26"/>
    </location>
</feature>
<evidence type="ECO:0000256" key="2">
    <source>
        <dbReference type="SAM" id="SignalP"/>
    </source>
</evidence>
<organism evidence="3 4">
    <name type="scientific">Desulfoluna spongiiphila</name>
    <dbReference type="NCBI Taxonomy" id="419481"/>
    <lineage>
        <taxon>Bacteria</taxon>
        <taxon>Pseudomonadati</taxon>
        <taxon>Thermodesulfobacteriota</taxon>
        <taxon>Desulfobacteria</taxon>
        <taxon>Desulfobacterales</taxon>
        <taxon>Desulfolunaceae</taxon>
        <taxon>Desulfoluna</taxon>
    </lineage>
</organism>
<feature type="chain" id="PRO_5011591156" description="DUF4381 domain-containing protein" evidence="2">
    <location>
        <begin position="27"/>
        <end position="220"/>
    </location>
</feature>
<evidence type="ECO:0008006" key="5">
    <source>
        <dbReference type="Google" id="ProtNLM"/>
    </source>
</evidence>
<dbReference type="STRING" id="419481.SAMN05216233_12058"/>
<keyword evidence="2" id="KW-0732">Signal</keyword>
<keyword evidence="1" id="KW-0812">Transmembrane</keyword>
<dbReference type="RefSeq" id="WP_092213911.1">
    <property type="nucleotide sequence ID" value="NZ_FMUX01000020.1"/>
</dbReference>
<accession>A0A1G5IJ80</accession>
<sequence>MMKSLARMGLSVCFLLLFLMAPCLYAEEPPQPPASPSAVSQAIEKAPMTDIHDIAPPLFTGLSSGAKKAMLYGGIALGVVLLVLVGLWLWFRRKQGPKKAPEIYQPPDVLALMALDRIETLMSQDGKAFYFELSEAAKHYLKGRFGLNAPEMTAEELLPRLTGLPVTPDQKKTVSTLFAHAEPVKFAGLTPDANTMAEDFSAIRSFVTETAPVAESGEVK</sequence>
<name>A0A1G5IJ80_9BACT</name>
<keyword evidence="1" id="KW-0472">Membrane</keyword>
<dbReference type="EMBL" id="FMUX01000020">
    <property type="protein sequence ID" value="SCY76067.1"/>
    <property type="molecule type" value="Genomic_DNA"/>
</dbReference>
<keyword evidence="1" id="KW-1133">Transmembrane helix</keyword>
<proteinExistence type="predicted"/>
<protein>
    <recommendedName>
        <fullName evidence="5">DUF4381 domain-containing protein</fullName>
    </recommendedName>
</protein>
<gene>
    <name evidence="3" type="ORF">SAMN05216233_12058</name>
</gene>
<evidence type="ECO:0000256" key="1">
    <source>
        <dbReference type="SAM" id="Phobius"/>
    </source>
</evidence>
<reference evidence="3 4" key="1">
    <citation type="submission" date="2016-10" db="EMBL/GenBank/DDBJ databases">
        <authorList>
            <person name="de Groot N.N."/>
        </authorList>
    </citation>
    <scope>NUCLEOTIDE SEQUENCE [LARGE SCALE GENOMIC DNA]</scope>
    <source>
        <strain evidence="3 4">AA1</strain>
    </source>
</reference>
<keyword evidence="4" id="KW-1185">Reference proteome</keyword>
<feature type="transmembrane region" description="Helical" evidence="1">
    <location>
        <begin position="69"/>
        <end position="91"/>
    </location>
</feature>
<dbReference type="AlphaFoldDB" id="A0A1G5IJ80"/>
<evidence type="ECO:0000313" key="3">
    <source>
        <dbReference type="EMBL" id="SCY76067.1"/>
    </source>
</evidence>
<dbReference type="Proteomes" id="UP000198870">
    <property type="component" value="Unassembled WGS sequence"/>
</dbReference>